<dbReference type="AlphaFoldDB" id="A0A7C9PJD4"/>
<dbReference type="InterPro" id="IPR036390">
    <property type="entry name" value="WH_DNA-bd_sf"/>
</dbReference>
<evidence type="ECO:0000256" key="4">
    <source>
        <dbReference type="ARBA" id="ARBA00023163"/>
    </source>
</evidence>
<name>A0A7C9PJD4_9BURK</name>
<comment type="caution">
    <text evidence="6">The sequence shown here is derived from an EMBL/GenBank/DDBJ whole genome shotgun (WGS) entry which is preliminary data.</text>
</comment>
<dbReference type="Pfam" id="PF03466">
    <property type="entry name" value="LysR_substrate"/>
    <property type="match status" value="1"/>
</dbReference>
<evidence type="ECO:0000256" key="1">
    <source>
        <dbReference type="ARBA" id="ARBA00009437"/>
    </source>
</evidence>
<dbReference type="RefSeq" id="WP_163459492.1">
    <property type="nucleotide sequence ID" value="NZ_JAAGOH010000036.1"/>
</dbReference>
<evidence type="ECO:0000259" key="5">
    <source>
        <dbReference type="PROSITE" id="PS50931"/>
    </source>
</evidence>
<keyword evidence="3" id="KW-0238">DNA-binding</keyword>
<evidence type="ECO:0000256" key="3">
    <source>
        <dbReference type="ARBA" id="ARBA00023125"/>
    </source>
</evidence>
<proteinExistence type="inferred from homology"/>
<reference evidence="6 7" key="1">
    <citation type="submission" date="2020-02" db="EMBL/GenBank/DDBJ databases">
        <title>Ideonella bacterium strain TBM-1.</title>
        <authorList>
            <person name="Chen W.-M."/>
        </authorList>
    </citation>
    <scope>NUCLEOTIDE SEQUENCE [LARGE SCALE GENOMIC DNA]</scope>
    <source>
        <strain evidence="6 7">TBM-1</strain>
    </source>
</reference>
<evidence type="ECO:0000313" key="7">
    <source>
        <dbReference type="Proteomes" id="UP000484255"/>
    </source>
</evidence>
<dbReference type="GO" id="GO:0003700">
    <property type="term" value="F:DNA-binding transcription factor activity"/>
    <property type="evidence" value="ECO:0007669"/>
    <property type="project" value="InterPro"/>
</dbReference>
<dbReference type="Gene3D" id="1.10.10.10">
    <property type="entry name" value="Winged helix-like DNA-binding domain superfamily/Winged helix DNA-binding domain"/>
    <property type="match status" value="1"/>
</dbReference>
<dbReference type="GO" id="GO:0003677">
    <property type="term" value="F:DNA binding"/>
    <property type="evidence" value="ECO:0007669"/>
    <property type="project" value="UniProtKB-KW"/>
</dbReference>
<dbReference type="PANTHER" id="PTHR30346:SF0">
    <property type="entry name" value="HCA OPERON TRANSCRIPTIONAL ACTIVATOR HCAR"/>
    <property type="match status" value="1"/>
</dbReference>
<dbReference type="Pfam" id="PF00126">
    <property type="entry name" value="HTH_1"/>
    <property type="match status" value="1"/>
</dbReference>
<evidence type="ECO:0000313" key="6">
    <source>
        <dbReference type="EMBL" id="NDY93455.1"/>
    </source>
</evidence>
<dbReference type="InterPro" id="IPR005119">
    <property type="entry name" value="LysR_subst-bd"/>
</dbReference>
<accession>A0A7C9PJD4</accession>
<dbReference type="GO" id="GO:0032993">
    <property type="term" value="C:protein-DNA complex"/>
    <property type="evidence" value="ECO:0007669"/>
    <property type="project" value="TreeGrafter"/>
</dbReference>
<keyword evidence="4" id="KW-0804">Transcription</keyword>
<dbReference type="SUPFAM" id="SSF53850">
    <property type="entry name" value="Periplasmic binding protein-like II"/>
    <property type="match status" value="1"/>
</dbReference>
<dbReference type="FunFam" id="1.10.10.10:FF:000001">
    <property type="entry name" value="LysR family transcriptional regulator"/>
    <property type="match status" value="1"/>
</dbReference>
<keyword evidence="7" id="KW-1185">Reference proteome</keyword>
<dbReference type="InterPro" id="IPR036388">
    <property type="entry name" value="WH-like_DNA-bd_sf"/>
</dbReference>
<evidence type="ECO:0000256" key="2">
    <source>
        <dbReference type="ARBA" id="ARBA00023015"/>
    </source>
</evidence>
<dbReference type="PANTHER" id="PTHR30346">
    <property type="entry name" value="TRANSCRIPTIONAL DUAL REGULATOR HCAR-RELATED"/>
    <property type="match status" value="1"/>
</dbReference>
<gene>
    <name evidence="6" type="ORF">G3A44_19880</name>
</gene>
<dbReference type="PRINTS" id="PR00039">
    <property type="entry name" value="HTHLYSR"/>
</dbReference>
<keyword evidence="2" id="KW-0805">Transcription regulation</keyword>
<feature type="domain" description="HTH lysR-type" evidence="5">
    <location>
        <begin position="1"/>
        <end position="58"/>
    </location>
</feature>
<dbReference type="SUPFAM" id="SSF46785">
    <property type="entry name" value="Winged helix' DNA-binding domain"/>
    <property type="match status" value="1"/>
</dbReference>
<dbReference type="Proteomes" id="UP000484255">
    <property type="component" value="Unassembled WGS sequence"/>
</dbReference>
<organism evidence="6 7">
    <name type="scientific">Ideonella livida</name>
    <dbReference type="NCBI Taxonomy" id="2707176"/>
    <lineage>
        <taxon>Bacteria</taxon>
        <taxon>Pseudomonadati</taxon>
        <taxon>Pseudomonadota</taxon>
        <taxon>Betaproteobacteria</taxon>
        <taxon>Burkholderiales</taxon>
        <taxon>Sphaerotilaceae</taxon>
        <taxon>Ideonella</taxon>
    </lineage>
</organism>
<dbReference type="Gene3D" id="3.40.190.10">
    <property type="entry name" value="Periplasmic binding protein-like II"/>
    <property type="match status" value="2"/>
</dbReference>
<protein>
    <submittedName>
        <fullName evidence="6">LysR family transcriptional regulator</fullName>
    </submittedName>
</protein>
<dbReference type="EMBL" id="JAAGOH010000036">
    <property type="protein sequence ID" value="NDY93455.1"/>
    <property type="molecule type" value="Genomic_DNA"/>
</dbReference>
<sequence>MELRHLRYFVCVADEQNIGRAALRLHISQPPLTRQIQQLEEQLGAQLLHRTSRGVELTDAGRVLYEDARNILALADRAAERTSKAAQGLLGRVDVAVFGSGIFGAIPLLLRHFRRRCPEVNIVLHNMSKEEQIDALRHQRITLAFNRLMRPVEGLTCETLLTEPLYVALPAGDPLIARTAVPLAELSDTPVVLYPTGSRPNFIDKVHALCRDCGFAPLVAQEVSDVVHAVALVATGFGVCLVPRSATAMAIPGVTYRPLHHPAQPRVDLCCIYRDGDDSPILQALLGAMRAAAAEMSPHDHSVLALPA</sequence>
<dbReference type="PROSITE" id="PS50931">
    <property type="entry name" value="HTH_LYSR"/>
    <property type="match status" value="1"/>
</dbReference>
<dbReference type="InterPro" id="IPR000847">
    <property type="entry name" value="LysR_HTH_N"/>
</dbReference>
<comment type="similarity">
    <text evidence="1">Belongs to the LysR transcriptional regulatory family.</text>
</comment>